<evidence type="ECO:0000256" key="2">
    <source>
        <dbReference type="ARBA" id="ARBA00022723"/>
    </source>
</evidence>
<proteinExistence type="inferred from homology"/>
<dbReference type="Pfam" id="PF03171">
    <property type="entry name" value="2OG-FeII_Oxy"/>
    <property type="match status" value="1"/>
</dbReference>
<dbReference type="KEGG" id="soe:110800590"/>
<keyword evidence="2 4" id="KW-0479">Metal-binding</keyword>
<dbReference type="AlphaFoldDB" id="A0A9R0HYZ0"/>
<name>A0A9R0HYZ0_SPIOL</name>
<keyword evidence="3 4" id="KW-0408">Iron</keyword>
<reference evidence="6" key="1">
    <citation type="journal article" date="2021" name="Nat. Commun.">
        <title>Genomic analyses provide insights into spinach domestication and the genetic basis of agronomic traits.</title>
        <authorList>
            <person name="Cai X."/>
            <person name="Sun X."/>
            <person name="Xu C."/>
            <person name="Sun H."/>
            <person name="Wang X."/>
            <person name="Ge C."/>
            <person name="Zhang Z."/>
            <person name="Wang Q."/>
            <person name="Fei Z."/>
            <person name="Jiao C."/>
            <person name="Wang Q."/>
        </authorList>
    </citation>
    <scope>NUCLEOTIDE SEQUENCE [LARGE SCALE GENOMIC DNA]</scope>
    <source>
        <strain evidence="6">cv. Varoflay</strain>
    </source>
</reference>
<dbReference type="GeneID" id="110800590"/>
<evidence type="ECO:0000259" key="5">
    <source>
        <dbReference type="PROSITE" id="PS51471"/>
    </source>
</evidence>
<dbReference type="GO" id="GO:0016491">
    <property type="term" value="F:oxidoreductase activity"/>
    <property type="evidence" value="ECO:0007669"/>
    <property type="project" value="UniProtKB-KW"/>
</dbReference>
<dbReference type="InterPro" id="IPR005123">
    <property type="entry name" value="Oxoglu/Fe-dep_dioxygenase_dom"/>
</dbReference>
<organism evidence="6 7">
    <name type="scientific">Spinacia oleracea</name>
    <name type="common">Spinach</name>
    <dbReference type="NCBI Taxonomy" id="3562"/>
    <lineage>
        <taxon>Eukaryota</taxon>
        <taxon>Viridiplantae</taxon>
        <taxon>Streptophyta</taxon>
        <taxon>Embryophyta</taxon>
        <taxon>Tracheophyta</taxon>
        <taxon>Spermatophyta</taxon>
        <taxon>Magnoliopsida</taxon>
        <taxon>eudicotyledons</taxon>
        <taxon>Gunneridae</taxon>
        <taxon>Pentapetalae</taxon>
        <taxon>Caryophyllales</taxon>
        <taxon>Chenopodiaceae</taxon>
        <taxon>Chenopodioideae</taxon>
        <taxon>Anserineae</taxon>
        <taxon>Spinacia</taxon>
    </lineage>
</organism>
<evidence type="ECO:0000313" key="6">
    <source>
        <dbReference type="Proteomes" id="UP000813463"/>
    </source>
</evidence>
<dbReference type="GO" id="GO:0046872">
    <property type="term" value="F:metal ion binding"/>
    <property type="evidence" value="ECO:0007669"/>
    <property type="project" value="UniProtKB-KW"/>
</dbReference>
<dbReference type="PROSITE" id="PS51471">
    <property type="entry name" value="FE2OG_OXY"/>
    <property type="match status" value="1"/>
</dbReference>
<dbReference type="InterPro" id="IPR026992">
    <property type="entry name" value="DIOX_N"/>
</dbReference>
<reference evidence="7" key="2">
    <citation type="submission" date="2025-08" db="UniProtKB">
        <authorList>
            <consortium name="RefSeq"/>
        </authorList>
    </citation>
    <scope>IDENTIFICATION</scope>
    <source>
        <tissue evidence="7">Leaf</tissue>
    </source>
</reference>
<protein>
    <submittedName>
        <fullName evidence="7">Protein SRG1-like</fullName>
    </submittedName>
</protein>
<evidence type="ECO:0000256" key="3">
    <source>
        <dbReference type="ARBA" id="ARBA00023004"/>
    </source>
</evidence>
<evidence type="ECO:0000313" key="7">
    <source>
        <dbReference type="RefSeq" id="XP_021861595.1"/>
    </source>
</evidence>
<dbReference type="PANTHER" id="PTHR47991">
    <property type="entry name" value="OXOGLUTARATE/IRON-DEPENDENT DIOXYGENASE"/>
    <property type="match status" value="1"/>
</dbReference>
<comment type="similarity">
    <text evidence="1 4">Belongs to the iron/ascorbate-dependent oxidoreductase family.</text>
</comment>
<dbReference type="InterPro" id="IPR050295">
    <property type="entry name" value="Plant_2OG-oxidoreductases"/>
</dbReference>
<dbReference type="InterPro" id="IPR044861">
    <property type="entry name" value="IPNS-like_FE2OG_OXY"/>
</dbReference>
<dbReference type="RefSeq" id="XP_021861595.1">
    <property type="nucleotide sequence ID" value="XM_022005903.2"/>
</dbReference>
<sequence length="318" mass="36610">MGVNNDLLYMETHLIDFSLLSSPSLGVASDELKKLDAALTSWGCFQLVNHGMSEEYLEKVRNVGKEFFGLSEEEREKYSRTATNVEGYGIDSITSTNVPLKWQSRLKLTTYPLEERKLDRWPQTPHSFREVLHEYSMNVKTLHDRLIEDMARCLNLKENSFVEEYGGTLHMLSRFQSYIPCSYIDEIRTSSIHADSCAMTFLLQDVQIEGLEVEKDDKWFKTPVLPHAIFVNLGDQMEIMSNGIFKSAIHRVVPHPEKGRMSLPFFCGPAQHKEIGPLKALITEDEPARYKRVKNYVDIFFYYHPLGIRPITAVKIHA</sequence>
<keyword evidence="6" id="KW-1185">Reference proteome</keyword>
<dbReference type="Pfam" id="PF14226">
    <property type="entry name" value="DIOX_N"/>
    <property type="match status" value="1"/>
</dbReference>
<dbReference type="OrthoDB" id="288590at2759"/>
<dbReference type="Gene3D" id="2.60.120.330">
    <property type="entry name" value="B-lactam Antibiotic, Isopenicillin N Synthase, Chain"/>
    <property type="match status" value="1"/>
</dbReference>
<evidence type="ECO:0000256" key="1">
    <source>
        <dbReference type="ARBA" id="ARBA00008056"/>
    </source>
</evidence>
<evidence type="ECO:0000256" key="4">
    <source>
        <dbReference type="RuleBase" id="RU003682"/>
    </source>
</evidence>
<feature type="domain" description="Fe2OG dioxygenase" evidence="5">
    <location>
        <begin position="167"/>
        <end position="269"/>
    </location>
</feature>
<dbReference type="InterPro" id="IPR027443">
    <property type="entry name" value="IPNS-like_sf"/>
</dbReference>
<gene>
    <name evidence="7" type="primary">LOC110800590</name>
</gene>
<keyword evidence="4" id="KW-0560">Oxidoreductase</keyword>
<dbReference type="SUPFAM" id="SSF51197">
    <property type="entry name" value="Clavaminate synthase-like"/>
    <property type="match status" value="1"/>
</dbReference>
<accession>A0A9R0HYZ0</accession>
<dbReference type="Proteomes" id="UP000813463">
    <property type="component" value="Chromosome 1"/>
</dbReference>